<evidence type="ECO:0000256" key="1">
    <source>
        <dbReference type="SAM" id="Coils"/>
    </source>
</evidence>
<dbReference type="AlphaFoldDB" id="A0A9X2L6G4"/>
<name>A0A9X2L6G4_9PROT</name>
<reference evidence="2" key="1">
    <citation type="submission" date="2022-07" db="EMBL/GenBank/DDBJ databases">
        <title>Parvularcula maris sp. nov., an algicidal bacterium isolated from seawater.</title>
        <authorList>
            <person name="Li F."/>
        </authorList>
    </citation>
    <scope>NUCLEOTIDE SEQUENCE</scope>
    <source>
        <strain evidence="2">BGMRC 0090</strain>
    </source>
</reference>
<dbReference type="Proteomes" id="UP001142610">
    <property type="component" value="Unassembled WGS sequence"/>
</dbReference>
<evidence type="ECO:0000313" key="3">
    <source>
        <dbReference type="Proteomes" id="UP001142610"/>
    </source>
</evidence>
<sequence>MLSLLIAAVALQTAPVDAYRACVDVEDSLERLRCFDAAGREDKGRRQVAAPAPAAKVVAPPPARSAELDQARRAAEAADERARAAEAELARARQQARDASRAAKPSFPYDAVVTELRFGTRGKLTVRLDNGEIWDQLDSDSTTISESRRDRVQRVTIKRAALGGRRMEIEPLGRTIRVRLRD</sequence>
<gene>
    <name evidence="2" type="ORF">NOG11_00825</name>
</gene>
<dbReference type="EMBL" id="JANIBC010000001">
    <property type="protein sequence ID" value="MCQ8183921.1"/>
    <property type="molecule type" value="Genomic_DNA"/>
</dbReference>
<feature type="coiled-coil region" evidence="1">
    <location>
        <begin position="68"/>
        <end position="102"/>
    </location>
</feature>
<keyword evidence="3" id="KW-1185">Reference proteome</keyword>
<proteinExistence type="predicted"/>
<accession>A0A9X2L6G4</accession>
<protein>
    <submittedName>
        <fullName evidence="2">Uncharacterized protein</fullName>
    </submittedName>
</protein>
<comment type="caution">
    <text evidence="2">The sequence shown here is derived from an EMBL/GenBank/DDBJ whole genome shotgun (WGS) entry which is preliminary data.</text>
</comment>
<evidence type="ECO:0000313" key="2">
    <source>
        <dbReference type="EMBL" id="MCQ8183921.1"/>
    </source>
</evidence>
<keyword evidence="1" id="KW-0175">Coiled coil</keyword>
<organism evidence="2 3">
    <name type="scientific">Parvularcula maris</name>
    <dbReference type="NCBI Taxonomy" id="2965077"/>
    <lineage>
        <taxon>Bacteria</taxon>
        <taxon>Pseudomonadati</taxon>
        <taxon>Pseudomonadota</taxon>
        <taxon>Alphaproteobacteria</taxon>
        <taxon>Parvularculales</taxon>
        <taxon>Parvularculaceae</taxon>
        <taxon>Parvularcula</taxon>
    </lineage>
</organism>
<dbReference type="RefSeq" id="WP_256617725.1">
    <property type="nucleotide sequence ID" value="NZ_JANIBC010000001.1"/>
</dbReference>